<name>A0A1G9N813_9BACT</name>
<evidence type="ECO:0008006" key="4">
    <source>
        <dbReference type="Google" id="ProtNLM"/>
    </source>
</evidence>
<keyword evidence="3" id="KW-1185">Reference proteome</keyword>
<keyword evidence="1" id="KW-0812">Transmembrane</keyword>
<dbReference type="Proteomes" id="UP000198901">
    <property type="component" value="Unassembled WGS sequence"/>
</dbReference>
<reference evidence="2 3" key="1">
    <citation type="submission" date="2016-10" db="EMBL/GenBank/DDBJ databases">
        <authorList>
            <person name="de Groot N.N."/>
        </authorList>
    </citation>
    <scope>NUCLEOTIDE SEQUENCE [LARGE SCALE GENOMIC DNA]</scope>
    <source>
        <strain evidence="2 3">DSM 21668</strain>
    </source>
</reference>
<organism evidence="2 3">
    <name type="scientific">Siphonobacter aquaeclarae</name>
    <dbReference type="NCBI Taxonomy" id="563176"/>
    <lineage>
        <taxon>Bacteria</taxon>
        <taxon>Pseudomonadati</taxon>
        <taxon>Bacteroidota</taxon>
        <taxon>Cytophagia</taxon>
        <taxon>Cytophagales</taxon>
        <taxon>Cytophagaceae</taxon>
        <taxon>Siphonobacter</taxon>
    </lineage>
</organism>
<evidence type="ECO:0000256" key="1">
    <source>
        <dbReference type="SAM" id="Phobius"/>
    </source>
</evidence>
<dbReference type="RefSeq" id="WP_093200894.1">
    <property type="nucleotide sequence ID" value="NZ_FNGS01000003.1"/>
</dbReference>
<feature type="transmembrane region" description="Helical" evidence="1">
    <location>
        <begin position="103"/>
        <end position="121"/>
    </location>
</feature>
<feature type="transmembrane region" description="Helical" evidence="1">
    <location>
        <begin position="194"/>
        <end position="215"/>
    </location>
</feature>
<keyword evidence="1" id="KW-1133">Transmembrane helix</keyword>
<dbReference type="AlphaFoldDB" id="A0A1G9N813"/>
<dbReference type="STRING" id="563176.SAMN04488090_1903"/>
<dbReference type="EMBL" id="FNGS01000003">
    <property type="protein sequence ID" value="SDL82652.1"/>
    <property type="molecule type" value="Genomic_DNA"/>
</dbReference>
<gene>
    <name evidence="2" type="ORF">SAMN04488090_1903</name>
</gene>
<sequence>MATAHSVFLVIHILCGFTALVSGIVPMIAQKGGRVHNSAGRIYFWGMAGVFVTTIALFSLNPLSLQMQFLLPVGIASFYQTFTGKRILLRKKTADKPGLPDWIALWCIGLFGLVTITWTVQRALAGDVFMTILFGFLTVLCVGSAWADYRSFTRKVPAEKMRWFYTHLSRMLASYTATLTAFLVTGVPRMLPKALPSFVNILLWVGPGILAGIIIPRCVRYYRRKFERTAATA</sequence>
<evidence type="ECO:0000313" key="3">
    <source>
        <dbReference type="Proteomes" id="UP000198901"/>
    </source>
</evidence>
<keyword evidence="1" id="KW-0472">Membrane</keyword>
<accession>A0A1G9N813</accession>
<feature type="transmembrane region" description="Helical" evidence="1">
    <location>
        <begin position="41"/>
        <end position="59"/>
    </location>
</feature>
<feature type="transmembrane region" description="Helical" evidence="1">
    <location>
        <begin position="127"/>
        <end position="147"/>
    </location>
</feature>
<evidence type="ECO:0000313" key="2">
    <source>
        <dbReference type="EMBL" id="SDL82652.1"/>
    </source>
</evidence>
<dbReference type="OrthoDB" id="5984490at2"/>
<proteinExistence type="predicted"/>
<feature type="transmembrane region" description="Helical" evidence="1">
    <location>
        <begin position="6"/>
        <end position="29"/>
    </location>
</feature>
<protein>
    <recommendedName>
        <fullName evidence="4">DUF2306 domain-containing protein</fullName>
    </recommendedName>
</protein>
<feature type="transmembrane region" description="Helical" evidence="1">
    <location>
        <begin position="168"/>
        <end position="188"/>
    </location>
</feature>